<feature type="compositionally biased region" description="Acidic residues" evidence="1">
    <location>
        <begin position="138"/>
        <end position="151"/>
    </location>
</feature>
<dbReference type="PANTHER" id="PTHR43792">
    <property type="entry name" value="GNAT FAMILY, PUTATIVE (AFU_ORTHOLOGUE AFUA_3G00765)-RELATED-RELATED"/>
    <property type="match status" value="1"/>
</dbReference>
<feature type="region of interest" description="Disordered" evidence="1">
    <location>
        <begin position="1"/>
        <end position="35"/>
    </location>
</feature>
<evidence type="ECO:0000259" key="2">
    <source>
        <dbReference type="Pfam" id="PF13302"/>
    </source>
</evidence>
<gene>
    <name evidence="3" type="ORF">PAPYR_6560</name>
</gene>
<dbReference type="EMBL" id="JAPMOS010000038">
    <property type="protein sequence ID" value="KAJ4457881.1"/>
    <property type="molecule type" value="Genomic_DNA"/>
</dbReference>
<dbReference type="InterPro" id="IPR051531">
    <property type="entry name" value="N-acetyltransferase"/>
</dbReference>
<dbReference type="Proteomes" id="UP001141327">
    <property type="component" value="Unassembled WGS sequence"/>
</dbReference>
<feature type="region of interest" description="Disordered" evidence="1">
    <location>
        <begin position="122"/>
        <end position="152"/>
    </location>
</feature>
<organism evidence="3 4">
    <name type="scientific">Paratrimastix pyriformis</name>
    <dbReference type="NCBI Taxonomy" id="342808"/>
    <lineage>
        <taxon>Eukaryota</taxon>
        <taxon>Metamonada</taxon>
        <taxon>Preaxostyla</taxon>
        <taxon>Paratrimastigidae</taxon>
        <taxon>Paratrimastix</taxon>
    </lineage>
</organism>
<feature type="domain" description="N-acetyltransferase" evidence="2">
    <location>
        <begin position="54"/>
        <end position="256"/>
    </location>
</feature>
<accession>A0ABQ8UHG9</accession>
<evidence type="ECO:0000256" key="1">
    <source>
        <dbReference type="SAM" id="MobiDB-lite"/>
    </source>
</evidence>
<dbReference type="InterPro" id="IPR000182">
    <property type="entry name" value="GNAT_dom"/>
</dbReference>
<dbReference type="SUPFAM" id="SSF55729">
    <property type="entry name" value="Acyl-CoA N-acyltransferases (Nat)"/>
    <property type="match status" value="1"/>
</dbReference>
<dbReference type="Gene3D" id="3.40.630.30">
    <property type="match status" value="1"/>
</dbReference>
<keyword evidence="4" id="KW-1185">Reference proteome</keyword>
<evidence type="ECO:0000313" key="3">
    <source>
        <dbReference type="EMBL" id="KAJ4457881.1"/>
    </source>
</evidence>
<sequence>MMPRKKPRCLSPGRSPTCSPKPVAPAKKTSQRLPSARNPAVLRLDYTQTVRSPRLILRPPKMSDIHHLHSAYQEDWTELSTWFEHLGASTTPPSLRQTEALLRKDIRCFTDGKSYRYHLFLKEGTPPKDGASPPDHSSDEDEDDEDDDDEGTGVFVGACGFSRVSWSAPCTNSEPTMPPAAVTPPATELIPTFELAYWLRPTQRHKGLAVEACNALIDFLQHRFAAQRNLGVSRFQAEIRCRPENAASVALARRLGGFSEIPQTGGPMLAFAKVFSPARATS</sequence>
<reference evidence="3" key="1">
    <citation type="journal article" date="2022" name="bioRxiv">
        <title>Genomics of Preaxostyla Flagellates Illuminates Evolutionary Transitions and the Path Towards Mitochondrial Loss.</title>
        <authorList>
            <person name="Novak L.V.F."/>
            <person name="Treitli S.C."/>
            <person name="Pyrih J."/>
            <person name="Halakuc P."/>
            <person name="Pipaliya S.V."/>
            <person name="Vacek V."/>
            <person name="Brzon O."/>
            <person name="Soukal P."/>
            <person name="Eme L."/>
            <person name="Dacks J.B."/>
            <person name="Karnkowska A."/>
            <person name="Elias M."/>
            <person name="Hampl V."/>
        </authorList>
    </citation>
    <scope>NUCLEOTIDE SEQUENCE</scope>
    <source>
        <strain evidence="3">RCP-MX</strain>
    </source>
</reference>
<dbReference type="InterPro" id="IPR016181">
    <property type="entry name" value="Acyl_CoA_acyltransferase"/>
</dbReference>
<comment type="caution">
    <text evidence="3">The sequence shown here is derived from an EMBL/GenBank/DDBJ whole genome shotgun (WGS) entry which is preliminary data.</text>
</comment>
<proteinExistence type="predicted"/>
<evidence type="ECO:0000313" key="4">
    <source>
        <dbReference type="Proteomes" id="UP001141327"/>
    </source>
</evidence>
<name>A0ABQ8UHG9_9EUKA</name>
<dbReference type="Pfam" id="PF13302">
    <property type="entry name" value="Acetyltransf_3"/>
    <property type="match status" value="1"/>
</dbReference>
<protein>
    <recommendedName>
        <fullName evidence="2">N-acetyltransferase domain-containing protein</fullName>
    </recommendedName>
</protein>